<evidence type="ECO:0000259" key="1">
    <source>
        <dbReference type="Pfam" id="PF12867"/>
    </source>
</evidence>
<protein>
    <recommendedName>
        <fullName evidence="1">DinB-like domain-containing protein</fullName>
    </recommendedName>
</protein>
<dbReference type="Pfam" id="PF12867">
    <property type="entry name" value="DinB_2"/>
    <property type="match status" value="1"/>
</dbReference>
<sequence>MRPRVVDMTIDWNSELVEQLDWHWQNFLRPRLDGLTDDEYLWEPVGGCWNVRPRGTSTAPIAAGGGDFTIDFAMPEPQPAPVTTIAWRLGHIIVGVLGMRAASHFDAPAMNYETFPYAGTAAEALAQLDTVYAAWRDGVRGLGADGLARPCGPAEGPYAEHSLAALVLHINREVLHHGAEVLLLRDLYRSRA</sequence>
<dbReference type="InterPro" id="IPR034660">
    <property type="entry name" value="DinB/YfiT-like"/>
</dbReference>
<name>A0A8J3TB20_9ACTN</name>
<dbReference type="AlphaFoldDB" id="A0A8J3TB20"/>
<dbReference type="InterPro" id="IPR024775">
    <property type="entry name" value="DinB-like"/>
</dbReference>
<accession>A0A8J3TB20</accession>
<proteinExistence type="predicted"/>
<dbReference type="SUPFAM" id="SSF109854">
    <property type="entry name" value="DinB/YfiT-like putative metalloenzymes"/>
    <property type="match status" value="1"/>
</dbReference>
<feature type="domain" description="DinB-like" evidence="1">
    <location>
        <begin position="19"/>
        <end position="180"/>
    </location>
</feature>
<evidence type="ECO:0000313" key="3">
    <source>
        <dbReference type="Proteomes" id="UP000599074"/>
    </source>
</evidence>
<organism evidence="2 3">
    <name type="scientific">Planosporangium mesophilum</name>
    <dbReference type="NCBI Taxonomy" id="689768"/>
    <lineage>
        <taxon>Bacteria</taxon>
        <taxon>Bacillati</taxon>
        <taxon>Actinomycetota</taxon>
        <taxon>Actinomycetes</taxon>
        <taxon>Micromonosporales</taxon>
        <taxon>Micromonosporaceae</taxon>
        <taxon>Planosporangium</taxon>
    </lineage>
</organism>
<keyword evidence="3" id="KW-1185">Reference proteome</keyword>
<comment type="caution">
    <text evidence="2">The sequence shown here is derived from an EMBL/GenBank/DDBJ whole genome shotgun (WGS) entry which is preliminary data.</text>
</comment>
<evidence type="ECO:0000313" key="2">
    <source>
        <dbReference type="EMBL" id="GII23860.1"/>
    </source>
</evidence>
<reference evidence="2" key="1">
    <citation type="submission" date="2021-01" db="EMBL/GenBank/DDBJ databases">
        <title>Whole genome shotgun sequence of Planosporangium mesophilum NBRC 109066.</title>
        <authorList>
            <person name="Komaki H."/>
            <person name="Tamura T."/>
        </authorList>
    </citation>
    <scope>NUCLEOTIDE SEQUENCE</scope>
    <source>
        <strain evidence="2">NBRC 109066</strain>
    </source>
</reference>
<gene>
    <name evidence="2" type="ORF">Pme01_34570</name>
</gene>
<dbReference type="Gene3D" id="1.20.120.450">
    <property type="entry name" value="dinb family like domain"/>
    <property type="match status" value="1"/>
</dbReference>
<dbReference type="EMBL" id="BOON01000032">
    <property type="protein sequence ID" value="GII23860.1"/>
    <property type="molecule type" value="Genomic_DNA"/>
</dbReference>
<dbReference type="Proteomes" id="UP000599074">
    <property type="component" value="Unassembled WGS sequence"/>
</dbReference>